<dbReference type="PANTHER" id="PTHR35936">
    <property type="entry name" value="MEMBRANE-BOUND LYTIC MUREIN TRANSGLYCOSYLASE F"/>
    <property type="match status" value="1"/>
</dbReference>
<comment type="similarity">
    <text evidence="2 4">Belongs to the bacterial solute-binding protein 3 family.</text>
</comment>
<organism evidence="8 9">
    <name type="scientific">Magnetovibrio blakemorei</name>
    <dbReference type="NCBI Taxonomy" id="28181"/>
    <lineage>
        <taxon>Bacteria</taxon>
        <taxon>Pseudomonadati</taxon>
        <taxon>Pseudomonadota</taxon>
        <taxon>Alphaproteobacteria</taxon>
        <taxon>Rhodospirillales</taxon>
        <taxon>Magnetovibrionaceae</taxon>
        <taxon>Magnetovibrio</taxon>
    </lineage>
</organism>
<proteinExistence type="inferred from homology"/>
<evidence type="ECO:0000256" key="1">
    <source>
        <dbReference type="ARBA" id="ARBA00004196"/>
    </source>
</evidence>
<evidence type="ECO:0000259" key="6">
    <source>
        <dbReference type="SMART" id="SM00062"/>
    </source>
</evidence>
<keyword evidence="9" id="KW-1185">Reference proteome</keyword>
<evidence type="ECO:0000259" key="7">
    <source>
        <dbReference type="SMART" id="SM00079"/>
    </source>
</evidence>
<gene>
    <name evidence="8" type="ORF">BEN30_11120</name>
</gene>
<feature type="chain" id="PRO_5009184100" evidence="5">
    <location>
        <begin position="32"/>
        <end position="258"/>
    </location>
</feature>
<evidence type="ECO:0000313" key="9">
    <source>
        <dbReference type="Proteomes" id="UP000095347"/>
    </source>
</evidence>
<reference evidence="9" key="1">
    <citation type="submission" date="2016-07" db="EMBL/GenBank/DDBJ databases">
        <authorList>
            <person name="Florea S."/>
            <person name="Webb J.S."/>
            <person name="Jaromczyk J."/>
            <person name="Schardl C.L."/>
        </authorList>
    </citation>
    <scope>NUCLEOTIDE SEQUENCE [LARGE SCALE GENOMIC DNA]</scope>
    <source>
        <strain evidence="9">MV-1</strain>
    </source>
</reference>
<dbReference type="EMBL" id="MCGG01000027">
    <property type="protein sequence ID" value="OEJ66934.1"/>
    <property type="molecule type" value="Genomic_DNA"/>
</dbReference>
<accession>A0A1E5Q7J9</accession>
<evidence type="ECO:0000256" key="3">
    <source>
        <dbReference type="ARBA" id="ARBA00022729"/>
    </source>
</evidence>
<dbReference type="Proteomes" id="UP000095347">
    <property type="component" value="Unassembled WGS sequence"/>
</dbReference>
<dbReference type="GO" id="GO:0016020">
    <property type="term" value="C:membrane"/>
    <property type="evidence" value="ECO:0007669"/>
    <property type="project" value="InterPro"/>
</dbReference>
<feature type="signal peptide" evidence="5">
    <location>
        <begin position="1"/>
        <end position="31"/>
    </location>
</feature>
<dbReference type="GO" id="GO:0015276">
    <property type="term" value="F:ligand-gated monoatomic ion channel activity"/>
    <property type="evidence" value="ECO:0007669"/>
    <property type="project" value="InterPro"/>
</dbReference>
<evidence type="ECO:0000256" key="5">
    <source>
        <dbReference type="SAM" id="SignalP"/>
    </source>
</evidence>
<protein>
    <submittedName>
        <fullName evidence="8">Amino acid ABC transporter</fullName>
    </submittedName>
</protein>
<sequence>MSFLRTFTGLAFKGMAIATLSVIALTATAYAADKLRIGTEGAYPPFNLVDSNGELQGFDVDIAKALCASMKAECTFVKQDWDGMIPALNKRKFDAIVASMSITEERQKAVDFSERYYTNKLQFVGKKGMDVDISAAGLKGKVIGAQRATISGQWLEQNRADADIKLYDTQENAYLDLASGRLDAILADAFVNYEWLNSDAGNAFEAKGDPVFDGDLIGIAIRKGEDDLRIKLNKAIKDIVADGTYGKINAKYFPFSIY</sequence>
<dbReference type="Gene3D" id="3.40.190.10">
    <property type="entry name" value="Periplasmic binding protein-like II"/>
    <property type="match status" value="2"/>
</dbReference>
<dbReference type="GO" id="GO:0030313">
    <property type="term" value="C:cell envelope"/>
    <property type="evidence" value="ECO:0007669"/>
    <property type="project" value="UniProtKB-SubCell"/>
</dbReference>
<dbReference type="SMART" id="SM00062">
    <property type="entry name" value="PBPb"/>
    <property type="match status" value="1"/>
</dbReference>
<dbReference type="InterPro" id="IPR001320">
    <property type="entry name" value="Iontro_rcpt_C"/>
</dbReference>
<dbReference type="InterPro" id="IPR018313">
    <property type="entry name" value="SBP_3_CS"/>
</dbReference>
<dbReference type="AlphaFoldDB" id="A0A1E5Q7J9"/>
<dbReference type="PANTHER" id="PTHR35936:SF17">
    <property type="entry name" value="ARGININE-BINDING EXTRACELLULAR PROTEIN ARTP"/>
    <property type="match status" value="1"/>
</dbReference>
<keyword evidence="3 5" id="KW-0732">Signal</keyword>
<feature type="domain" description="Solute-binding protein family 3/N-terminal" evidence="6">
    <location>
        <begin position="34"/>
        <end position="256"/>
    </location>
</feature>
<dbReference type="RefSeq" id="WP_069958140.1">
    <property type="nucleotide sequence ID" value="NZ_MCGG01000027.1"/>
</dbReference>
<dbReference type="SUPFAM" id="SSF53850">
    <property type="entry name" value="Periplasmic binding protein-like II"/>
    <property type="match status" value="1"/>
</dbReference>
<dbReference type="SMART" id="SM00079">
    <property type="entry name" value="PBPe"/>
    <property type="match status" value="1"/>
</dbReference>
<dbReference type="STRING" id="28181.BEN30_11120"/>
<evidence type="ECO:0000256" key="2">
    <source>
        <dbReference type="ARBA" id="ARBA00010333"/>
    </source>
</evidence>
<dbReference type="CDD" id="cd13702">
    <property type="entry name" value="PBP2_mlr5654_like"/>
    <property type="match status" value="1"/>
</dbReference>
<dbReference type="InterPro" id="IPR001638">
    <property type="entry name" value="Solute-binding_3/MltF_N"/>
</dbReference>
<name>A0A1E5Q7J9_9PROT</name>
<comment type="caution">
    <text evidence="8">The sequence shown here is derived from an EMBL/GenBank/DDBJ whole genome shotgun (WGS) entry which is preliminary data.</text>
</comment>
<dbReference type="Pfam" id="PF00497">
    <property type="entry name" value="SBP_bac_3"/>
    <property type="match status" value="1"/>
</dbReference>
<dbReference type="PROSITE" id="PS01039">
    <property type="entry name" value="SBP_BACTERIAL_3"/>
    <property type="match status" value="1"/>
</dbReference>
<comment type="subcellular location">
    <subcellularLocation>
        <location evidence="1">Cell envelope</location>
    </subcellularLocation>
</comment>
<evidence type="ECO:0000256" key="4">
    <source>
        <dbReference type="RuleBase" id="RU003744"/>
    </source>
</evidence>
<feature type="domain" description="Ionotropic glutamate receptor C-terminal" evidence="7">
    <location>
        <begin position="34"/>
        <end position="255"/>
    </location>
</feature>
<evidence type="ECO:0000313" key="8">
    <source>
        <dbReference type="EMBL" id="OEJ66934.1"/>
    </source>
</evidence>